<organism evidence="1 2">
    <name type="scientific">Dillenia turbinata</name>
    <dbReference type="NCBI Taxonomy" id="194707"/>
    <lineage>
        <taxon>Eukaryota</taxon>
        <taxon>Viridiplantae</taxon>
        <taxon>Streptophyta</taxon>
        <taxon>Embryophyta</taxon>
        <taxon>Tracheophyta</taxon>
        <taxon>Spermatophyta</taxon>
        <taxon>Magnoliopsida</taxon>
        <taxon>eudicotyledons</taxon>
        <taxon>Gunneridae</taxon>
        <taxon>Pentapetalae</taxon>
        <taxon>Dilleniales</taxon>
        <taxon>Dilleniaceae</taxon>
        <taxon>Dillenia</taxon>
    </lineage>
</organism>
<name>A0AAN8V2P8_9MAGN</name>
<proteinExistence type="predicted"/>
<dbReference type="PANTHER" id="PTHR34046">
    <property type="entry name" value="OS06G0218800 PROTEIN"/>
    <property type="match status" value="1"/>
</dbReference>
<protein>
    <submittedName>
        <fullName evidence="1">Protein OCTOPUS-like</fullName>
    </submittedName>
</protein>
<gene>
    <name evidence="1" type="ORF">RJ641_009994</name>
</gene>
<accession>A0AAN8V2P8</accession>
<comment type="caution">
    <text evidence="1">The sequence shown here is derived from an EMBL/GenBank/DDBJ whole genome shotgun (WGS) entry which is preliminary data.</text>
</comment>
<dbReference type="PANTHER" id="PTHR34046:SF19">
    <property type="entry name" value="RAPIDLY ELICITED PROTEIN, PUTATIVE-RELATED"/>
    <property type="match status" value="1"/>
</dbReference>
<keyword evidence="2" id="KW-1185">Reference proteome</keyword>
<dbReference type="Proteomes" id="UP001370490">
    <property type="component" value="Unassembled WGS sequence"/>
</dbReference>
<reference evidence="1 2" key="1">
    <citation type="submission" date="2023-12" db="EMBL/GenBank/DDBJ databases">
        <title>A high-quality genome assembly for Dillenia turbinata (Dilleniales).</title>
        <authorList>
            <person name="Chanderbali A."/>
        </authorList>
    </citation>
    <scope>NUCLEOTIDE SEQUENCE [LARGE SCALE GENOMIC DNA]</scope>
    <source>
        <strain evidence="1">LSX21</strain>
        <tissue evidence="1">Leaf</tissue>
    </source>
</reference>
<sequence length="226" mass="25306">MATSSILCFTRRPLLWKCGASHNVQPITLKSRSPYQSRGASRFHCDLISENIHRKPIGIKGRQREEKKHKRGIRRSEMGWSESRGGCKKHPNHIQQTGVCSLCLQERLSQLSGSNYMLSGSNYVLSCSSRYSSAISSTCNSPPSQSHRRHQRNASEATGSLLLMTNGGLMIKKSRSMAWVHDKGSDGVNGNVKKKSGFWSKLLRSNNKRTKEALRNSKTVGENLLY</sequence>
<evidence type="ECO:0000313" key="2">
    <source>
        <dbReference type="Proteomes" id="UP001370490"/>
    </source>
</evidence>
<dbReference type="EMBL" id="JBAMMX010000017">
    <property type="protein sequence ID" value="KAK6923794.1"/>
    <property type="molecule type" value="Genomic_DNA"/>
</dbReference>
<dbReference type="Pfam" id="PF05340">
    <property type="entry name" value="DUF740"/>
    <property type="match status" value="1"/>
</dbReference>
<dbReference type="InterPro" id="IPR008004">
    <property type="entry name" value="OCTOPUS-like"/>
</dbReference>
<evidence type="ECO:0000313" key="1">
    <source>
        <dbReference type="EMBL" id="KAK6923794.1"/>
    </source>
</evidence>
<dbReference type="AlphaFoldDB" id="A0AAN8V2P8"/>